<dbReference type="SUPFAM" id="SSF55383">
    <property type="entry name" value="Copper amine oxidase, domain N"/>
    <property type="match status" value="1"/>
</dbReference>
<organism evidence="2 3">
    <name type="scientific">Natranaerovirga pectinivora</name>
    <dbReference type="NCBI Taxonomy" id="682400"/>
    <lineage>
        <taxon>Bacteria</taxon>
        <taxon>Bacillati</taxon>
        <taxon>Bacillota</taxon>
        <taxon>Clostridia</taxon>
        <taxon>Lachnospirales</taxon>
        <taxon>Natranaerovirgaceae</taxon>
        <taxon>Natranaerovirga</taxon>
    </lineage>
</organism>
<accession>A0A4R3MNF7</accession>
<keyword evidence="3" id="KW-1185">Reference proteome</keyword>
<protein>
    <submittedName>
        <fullName evidence="2">Copper amine oxidase-like protein</fullName>
    </submittedName>
</protein>
<feature type="domain" description="Copper amine oxidase-like N-terminal" evidence="1">
    <location>
        <begin position="385"/>
        <end position="485"/>
    </location>
</feature>
<name>A0A4R3MNF7_9FIRM</name>
<dbReference type="RefSeq" id="WP_132251382.1">
    <property type="nucleotide sequence ID" value="NZ_SMAL01000003.1"/>
</dbReference>
<sequence>MKEILAKTISILLLSILISSSIFAMKFTESQKQEIMEGLYNLEIEDSELYWNIKTSYLGEDDDFIYFHRGTLSLYNKKTKEVISSDYSMQGVSYLEIGGNFYGILARSLSERNYGKHDIVIVNKDFKKTSAFSLDYNHTRIEKVSDEIYIYSGTKENEKVTDIKVIFFDKGLNRFITKVIVQNAVDFRVIGNNIYYIEGNKSDILIDSANPTYFYGKLKKATIDLQRSRVIRIENVVNEDVFNIQVDLGNLYYQKVSNLKLYSIEDNEIPLLSSEKAIFVVNGKVFTTVTENDKSIVKFKDLQSNKEVKSINSMEPLIGAVDFFDERYLIGYGLDGSRGRNSLSTADEIIERMIFDEEVSETYNENDIKILINNKHLKTDSFLGIPFIEDGRTLVPLRVIVEALGLDVDWEGDTQKIIINNEVGSLIYFQINSNILEFTTFSKSGEANISKRIMDATPILKDGRTYIPLRFLSEILGYEIRYDYKGYHHIEIF</sequence>
<reference evidence="2 3" key="1">
    <citation type="submission" date="2019-03" db="EMBL/GenBank/DDBJ databases">
        <title>Genomic Encyclopedia of Type Strains, Phase IV (KMG-IV): sequencing the most valuable type-strain genomes for metagenomic binning, comparative biology and taxonomic classification.</title>
        <authorList>
            <person name="Goeker M."/>
        </authorList>
    </citation>
    <scope>NUCLEOTIDE SEQUENCE [LARGE SCALE GENOMIC DNA]</scope>
    <source>
        <strain evidence="2 3">DSM 24629</strain>
    </source>
</reference>
<evidence type="ECO:0000313" key="3">
    <source>
        <dbReference type="Proteomes" id="UP000294902"/>
    </source>
</evidence>
<dbReference type="OrthoDB" id="2023214at2"/>
<dbReference type="AlphaFoldDB" id="A0A4R3MNF7"/>
<evidence type="ECO:0000259" key="1">
    <source>
        <dbReference type="Pfam" id="PF07833"/>
    </source>
</evidence>
<evidence type="ECO:0000313" key="2">
    <source>
        <dbReference type="EMBL" id="TCT15574.1"/>
    </source>
</evidence>
<comment type="caution">
    <text evidence="2">The sequence shown here is derived from an EMBL/GenBank/DDBJ whole genome shotgun (WGS) entry which is preliminary data.</text>
</comment>
<dbReference type="EMBL" id="SMAL01000003">
    <property type="protein sequence ID" value="TCT15574.1"/>
    <property type="molecule type" value="Genomic_DNA"/>
</dbReference>
<dbReference type="Gene3D" id="3.30.457.10">
    <property type="entry name" value="Copper amine oxidase-like, N-terminal domain"/>
    <property type="match status" value="1"/>
</dbReference>
<dbReference type="Proteomes" id="UP000294902">
    <property type="component" value="Unassembled WGS sequence"/>
</dbReference>
<proteinExistence type="predicted"/>
<dbReference type="Pfam" id="PF07833">
    <property type="entry name" value="Cu_amine_oxidN1"/>
    <property type="match status" value="1"/>
</dbReference>
<dbReference type="InterPro" id="IPR012854">
    <property type="entry name" value="Cu_amine_oxidase-like_N"/>
</dbReference>
<gene>
    <name evidence="2" type="ORF">EDC18_103280</name>
</gene>
<dbReference type="InterPro" id="IPR036582">
    <property type="entry name" value="Mao_N_sf"/>
</dbReference>